<gene>
    <name evidence="3" type="ORF">CLV40_105152</name>
</gene>
<dbReference type="EMBL" id="PTIX01000005">
    <property type="protein sequence ID" value="PPK68429.1"/>
    <property type="molecule type" value="Genomic_DNA"/>
</dbReference>
<dbReference type="AlphaFoldDB" id="A0A2S6GTB6"/>
<evidence type="ECO:0000256" key="2">
    <source>
        <dbReference type="SAM" id="SignalP"/>
    </source>
</evidence>
<evidence type="ECO:0008006" key="5">
    <source>
        <dbReference type="Google" id="ProtNLM"/>
    </source>
</evidence>
<keyword evidence="2" id="KW-0732">Signal</keyword>
<proteinExistence type="predicted"/>
<feature type="signal peptide" evidence="2">
    <location>
        <begin position="1"/>
        <end position="31"/>
    </location>
</feature>
<evidence type="ECO:0000256" key="1">
    <source>
        <dbReference type="SAM" id="MobiDB-lite"/>
    </source>
</evidence>
<keyword evidence="4" id="KW-1185">Reference proteome</keyword>
<feature type="chain" id="PRO_5015548270" description="DUF4232 domain-containing protein" evidence="2">
    <location>
        <begin position="32"/>
        <end position="200"/>
    </location>
</feature>
<evidence type="ECO:0000313" key="3">
    <source>
        <dbReference type="EMBL" id="PPK68429.1"/>
    </source>
</evidence>
<accession>A0A2S6GTB6</accession>
<feature type="compositionally biased region" description="Pro residues" evidence="1">
    <location>
        <begin position="44"/>
        <end position="54"/>
    </location>
</feature>
<reference evidence="3 4" key="1">
    <citation type="submission" date="2018-02" db="EMBL/GenBank/DDBJ databases">
        <title>Genomic Encyclopedia of Archaeal and Bacterial Type Strains, Phase II (KMG-II): from individual species to whole genera.</title>
        <authorList>
            <person name="Goeker M."/>
        </authorList>
    </citation>
    <scope>NUCLEOTIDE SEQUENCE [LARGE SCALE GENOMIC DNA]</scope>
    <source>
        <strain evidence="3 4">YU 961-1</strain>
    </source>
</reference>
<dbReference type="RefSeq" id="WP_181043445.1">
    <property type="nucleotide sequence ID" value="NZ_PTIX01000005.1"/>
</dbReference>
<dbReference type="Proteomes" id="UP000239203">
    <property type="component" value="Unassembled WGS sequence"/>
</dbReference>
<feature type="compositionally biased region" description="Low complexity" evidence="1">
    <location>
        <begin position="24"/>
        <end position="43"/>
    </location>
</feature>
<evidence type="ECO:0000313" key="4">
    <source>
        <dbReference type="Proteomes" id="UP000239203"/>
    </source>
</evidence>
<dbReference type="PROSITE" id="PS51257">
    <property type="entry name" value="PROKAR_LIPOPROTEIN"/>
    <property type="match status" value="1"/>
</dbReference>
<name>A0A2S6GTB6_9PSEU</name>
<organism evidence="3 4">
    <name type="scientific">Actinokineospora auranticolor</name>
    <dbReference type="NCBI Taxonomy" id="155976"/>
    <lineage>
        <taxon>Bacteria</taxon>
        <taxon>Bacillati</taxon>
        <taxon>Actinomycetota</taxon>
        <taxon>Actinomycetes</taxon>
        <taxon>Pseudonocardiales</taxon>
        <taxon>Pseudonocardiaceae</taxon>
        <taxon>Actinokineospora</taxon>
    </lineage>
</organism>
<sequence>MITVDRRVVWLGLVAALAGCAQGTSPAPAVAPPETTATLFPTAAAPPPAAPPEPTETTGRAKGGKPAPRPCRAANLTVSQENWRARERTSDGTPVTVAIDFKVTSTAPDPCAVRGWASLDLRTPTDSGVPEFRIPGPDTPVTLTQGTETHFSAIFRHCLTRADRAALTLPDDPTPIPLTDGWLPACAQSDIGLTPFGTTA</sequence>
<comment type="caution">
    <text evidence="3">The sequence shown here is derived from an EMBL/GenBank/DDBJ whole genome shotgun (WGS) entry which is preliminary data.</text>
</comment>
<protein>
    <recommendedName>
        <fullName evidence="5">DUF4232 domain-containing protein</fullName>
    </recommendedName>
</protein>
<feature type="region of interest" description="Disordered" evidence="1">
    <location>
        <begin position="23"/>
        <end position="72"/>
    </location>
</feature>